<name>A0A420I653_9PEZI</name>
<evidence type="ECO:0000313" key="5">
    <source>
        <dbReference type="Proteomes" id="UP000283383"/>
    </source>
</evidence>
<dbReference type="EMBL" id="MCBQ01012529">
    <property type="protein sequence ID" value="RKF65180.1"/>
    <property type="molecule type" value="Genomic_DNA"/>
</dbReference>
<dbReference type="InterPro" id="IPR002483">
    <property type="entry name" value="PWI_dom"/>
</dbReference>
<keyword evidence="5" id="KW-1185">Reference proteome</keyword>
<dbReference type="GO" id="GO:0003723">
    <property type="term" value="F:RNA binding"/>
    <property type="evidence" value="ECO:0007669"/>
    <property type="project" value="TreeGrafter"/>
</dbReference>
<feature type="compositionally biased region" description="Basic residues" evidence="2">
    <location>
        <begin position="363"/>
        <end position="375"/>
    </location>
</feature>
<feature type="compositionally biased region" description="Basic and acidic residues" evidence="2">
    <location>
        <begin position="304"/>
        <end position="313"/>
    </location>
</feature>
<evidence type="ECO:0000256" key="1">
    <source>
        <dbReference type="ARBA" id="ARBA00022664"/>
    </source>
</evidence>
<dbReference type="Pfam" id="PF01480">
    <property type="entry name" value="PWI"/>
    <property type="match status" value="1"/>
</dbReference>
<dbReference type="SMART" id="SM00311">
    <property type="entry name" value="PWI"/>
    <property type="match status" value="1"/>
</dbReference>
<comment type="caution">
    <text evidence="4">The sequence shown here is derived from an EMBL/GenBank/DDBJ whole genome shotgun (WGS) entry which is preliminary data.</text>
</comment>
<proteinExistence type="predicted"/>
<dbReference type="InterPro" id="IPR052225">
    <property type="entry name" value="Ser/Arg_repetitive_matrix"/>
</dbReference>
<evidence type="ECO:0000256" key="2">
    <source>
        <dbReference type="SAM" id="MobiDB-lite"/>
    </source>
</evidence>
<gene>
    <name evidence="4" type="ORF">GcM3_125001</name>
</gene>
<dbReference type="GO" id="GO:0006397">
    <property type="term" value="P:mRNA processing"/>
    <property type="evidence" value="ECO:0007669"/>
    <property type="project" value="UniProtKB-KW"/>
</dbReference>
<feature type="compositionally biased region" description="Low complexity" evidence="2">
    <location>
        <begin position="419"/>
        <end position="437"/>
    </location>
</feature>
<dbReference type="Gene3D" id="1.20.1390.10">
    <property type="entry name" value="PWI domain"/>
    <property type="match status" value="1"/>
</dbReference>
<feature type="compositionally biased region" description="Basic residues" evidence="2">
    <location>
        <begin position="196"/>
        <end position="219"/>
    </location>
</feature>
<dbReference type="PROSITE" id="PS51025">
    <property type="entry name" value="PWI"/>
    <property type="match status" value="1"/>
</dbReference>
<evidence type="ECO:0000313" key="4">
    <source>
        <dbReference type="EMBL" id="RKF65180.1"/>
    </source>
</evidence>
<feature type="compositionally biased region" description="Basic residues" evidence="2">
    <location>
        <begin position="292"/>
        <end position="303"/>
    </location>
</feature>
<feature type="compositionally biased region" description="Basic residues" evidence="2">
    <location>
        <begin position="249"/>
        <end position="278"/>
    </location>
</feature>
<feature type="compositionally biased region" description="Basic and acidic residues" evidence="2">
    <location>
        <begin position="386"/>
        <end position="405"/>
    </location>
</feature>
<dbReference type="PANTHER" id="PTHR23148:SF0">
    <property type="entry name" value="SERINE_ARGININE REPETITIVE MATRIX PROTEIN 1"/>
    <property type="match status" value="1"/>
</dbReference>
<dbReference type="PANTHER" id="PTHR23148">
    <property type="entry name" value="SERINE/ARGININE REGULATED NUCLEAR MATRIX PROTEIN"/>
    <property type="match status" value="1"/>
</dbReference>
<evidence type="ECO:0000259" key="3">
    <source>
        <dbReference type="PROSITE" id="PS51025"/>
    </source>
</evidence>
<feature type="compositionally biased region" description="Basic and acidic residues" evidence="2">
    <location>
        <begin position="466"/>
        <end position="507"/>
    </location>
</feature>
<dbReference type="SUPFAM" id="SSF101233">
    <property type="entry name" value="PWI domain"/>
    <property type="match status" value="1"/>
</dbReference>
<dbReference type="GO" id="GO:0005681">
    <property type="term" value="C:spliceosomal complex"/>
    <property type="evidence" value="ECO:0007669"/>
    <property type="project" value="TreeGrafter"/>
</dbReference>
<organism evidence="4 5">
    <name type="scientific">Golovinomyces cichoracearum</name>
    <dbReference type="NCBI Taxonomy" id="62708"/>
    <lineage>
        <taxon>Eukaryota</taxon>
        <taxon>Fungi</taxon>
        <taxon>Dikarya</taxon>
        <taxon>Ascomycota</taxon>
        <taxon>Pezizomycotina</taxon>
        <taxon>Leotiomycetes</taxon>
        <taxon>Erysiphales</taxon>
        <taxon>Erysiphaceae</taxon>
        <taxon>Golovinomyces</taxon>
    </lineage>
</organism>
<feature type="compositionally biased region" description="Basic and acidic residues" evidence="2">
    <location>
        <begin position="279"/>
        <end position="291"/>
    </location>
</feature>
<reference evidence="4 5" key="1">
    <citation type="journal article" date="2018" name="BMC Genomics">
        <title>Comparative genome analyses reveal sequence features reflecting distinct modes of host-adaptation between dicot and monocot powdery mildew.</title>
        <authorList>
            <person name="Wu Y."/>
            <person name="Ma X."/>
            <person name="Pan Z."/>
            <person name="Kale S.D."/>
            <person name="Song Y."/>
            <person name="King H."/>
            <person name="Zhang Q."/>
            <person name="Presley C."/>
            <person name="Deng X."/>
            <person name="Wei C.I."/>
            <person name="Xiao S."/>
        </authorList>
    </citation>
    <scope>NUCLEOTIDE SEQUENCE [LARGE SCALE GENOMIC DNA]</scope>
    <source>
        <strain evidence="4">UMSG3</strain>
    </source>
</reference>
<dbReference type="Proteomes" id="UP000283383">
    <property type="component" value="Unassembled WGS sequence"/>
</dbReference>
<feature type="region of interest" description="Disordered" evidence="2">
    <location>
        <begin position="124"/>
        <end position="507"/>
    </location>
</feature>
<feature type="domain" description="PWI" evidence="3">
    <location>
        <begin position="12"/>
        <end position="111"/>
    </location>
</feature>
<feature type="compositionally biased region" description="Basic residues" evidence="2">
    <location>
        <begin position="227"/>
        <end position="237"/>
    </location>
</feature>
<dbReference type="STRING" id="62708.A0A420I653"/>
<dbReference type="InterPro" id="IPR036483">
    <property type="entry name" value="PWI_dom_sf"/>
</dbReference>
<feature type="compositionally biased region" description="Basic residues" evidence="2">
    <location>
        <begin position="314"/>
        <end position="333"/>
    </location>
</feature>
<feature type="compositionally biased region" description="Basic and acidic residues" evidence="2">
    <location>
        <begin position="124"/>
        <end position="195"/>
    </location>
</feature>
<dbReference type="AlphaFoldDB" id="A0A420I653"/>
<dbReference type="GO" id="GO:0048024">
    <property type="term" value="P:regulation of mRNA splicing, via spliceosome"/>
    <property type="evidence" value="ECO:0007669"/>
    <property type="project" value="TreeGrafter"/>
</dbReference>
<keyword evidence="1" id="KW-0507">mRNA processing</keyword>
<sequence length="507" mass="59939">MACSVDAKLLKSTKFPPEFNQKVDMEKVNAEVIKKWIARRIPEILGNDDDVVIELCFNLIEGSRYPDIKKTQIQLTGFLDKDTASFCKELWKLCLSAQTNPQGVPKQLLEAKKLELIQEKIEAEKSAEEARRRKEEKERRDRETSNVKNRESDTQDRGYRSAKGDSWRGAQVDREPDRRRLDRHGERNDTRAFDRRPRRQSRSPPHRRHSRDHGKFRPTRKLDTYIPHRRTNRRRTSTSRSRSSSITRSRSRSIPIRRGRSVSRSRSPTPRRRSKSPPRRGDFYRSRSEKYRRGRSQNRRSRRRSPDRSDSYRSRSRSFTRSPRPIKRRRYRSRSSSISPHRSRRFTSSRSHSTSSSRSPSRTTRRRRARSRVKTKNSPIPDSDDEKGRTRLDSRRGREISEHCATRGVSRNKSPRNGRSPQRTPRQSRSPSRNRTSVGSKPKRRRSIQYYEPANRRRQNNTSVHLPDHKGDRKSDFVDDNHKFSDQDHRTKSSTEIIVSEKKSDHQ</sequence>
<accession>A0A420I653</accession>
<feature type="compositionally biased region" description="Low complexity" evidence="2">
    <location>
        <begin position="348"/>
        <end position="362"/>
    </location>
</feature>
<protein>
    <submittedName>
        <fullName evidence="4">Putative pwi domain mrna processing protein</fullName>
    </submittedName>
</protein>
<feature type="compositionally biased region" description="Low complexity" evidence="2">
    <location>
        <begin position="238"/>
        <end position="248"/>
    </location>
</feature>